<dbReference type="SMART" id="SM00028">
    <property type="entry name" value="TPR"/>
    <property type="match status" value="2"/>
</dbReference>
<keyword evidence="3" id="KW-0418">Kinase</keyword>
<evidence type="ECO:0000313" key="8">
    <source>
        <dbReference type="EMBL" id="AVP99078.1"/>
    </source>
</evidence>
<keyword evidence="2 5" id="KW-0547">Nucleotide-binding</keyword>
<dbReference type="OrthoDB" id="9801841at2"/>
<keyword evidence="6" id="KW-0812">Transmembrane</keyword>
<dbReference type="Proteomes" id="UP000241074">
    <property type="component" value="Chromosome"/>
</dbReference>
<keyword evidence="1" id="KW-0808">Transferase</keyword>
<keyword evidence="6" id="KW-0472">Membrane</keyword>
<organism evidence="8 9">
    <name type="scientific">Ahniella affigens</name>
    <dbReference type="NCBI Taxonomy" id="2021234"/>
    <lineage>
        <taxon>Bacteria</taxon>
        <taxon>Pseudomonadati</taxon>
        <taxon>Pseudomonadota</taxon>
        <taxon>Gammaproteobacteria</taxon>
        <taxon>Lysobacterales</taxon>
        <taxon>Rhodanobacteraceae</taxon>
        <taxon>Ahniella</taxon>
    </lineage>
</organism>
<dbReference type="InterPro" id="IPR017441">
    <property type="entry name" value="Protein_kinase_ATP_BS"/>
</dbReference>
<dbReference type="GO" id="GO:0005524">
    <property type="term" value="F:ATP binding"/>
    <property type="evidence" value="ECO:0007669"/>
    <property type="project" value="UniProtKB-UniRule"/>
</dbReference>
<dbReference type="InterPro" id="IPR000719">
    <property type="entry name" value="Prot_kinase_dom"/>
</dbReference>
<name>A0A2P1PW44_9GAMM</name>
<dbReference type="InterPro" id="IPR019734">
    <property type="entry name" value="TPR_rpt"/>
</dbReference>
<reference evidence="8 9" key="1">
    <citation type="submission" date="2018-03" db="EMBL/GenBank/DDBJ databases">
        <title>Ahniella affigens gen. nov., sp. nov., a gammaproteobacterium isolated from sandy soil near a stream.</title>
        <authorList>
            <person name="Ko Y."/>
            <person name="Kim J.-H."/>
        </authorList>
    </citation>
    <scope>NUCLEOTIDE SEQUENCE [LARGE SCALE GENOMIC DNA]</scope>
    <source>
        <strain evidence="8 9">D13</strain>
    </source>
</reference>
<gene>
    <name evidence="8" type="ORF">C7S18_18740</name>
</gene>
<dbReference type="Pfam" id="PF00069">
    <property type="entry name" value="Pkinase"/>
    <property type="match status" value="1"/>
</dbReference>
<dbReference type="Gene3D" id="1.25.40.10">
    <property type="entry name" value="Tetratricopeptide repeat domain"/>
    <property type="match status" value="2"/>
</dbReference>
<sequence length="818" mass="90253">MSLVGRTFDAIRIDALLGSGGMGEVYQGFDTRLERRVAVKALNDRTRFSAESKARLNREAKVLSRLGHPAICQIHDWLETPDGDLLVLEFVDGVTLREFLRTEPMSWPELLHVVRAVASALQAAHRERVVHRDLKPDNIMIGREQSVKVLDFGIARIADLHAATVVAAPQPSMSLEEAEALATERLPVTAEVLVRPDAGTSEHPVLTDWTSELTEHGVVLGTRRYMSPEQAQGREVQGSSDIYSLGVLLQECLGQIKPKVAEAELPPNLSLLIETMQRVDPTRRPSAAEVVQAIDQALAWPQIRARERVQRRIQAWAAVLLVAVTLVVAYFAWQASVERAKAQIRQAQAEKMIGFMLGDLRTRLSKVGKIDLLQGVNERAEEYFAAIPADELSEAELGARVQSLLQVADVAKEQGQLPAASRAAERALSLATDLLARSPEDPLYQINLAAAQEWQAFLLLDQMSNLTEAEQLFEQSARLRQQALLHQASPPTVRNDLASSYNNLGSVRYALGKLPEARADLTKAVSIWDEMLRDDPGNRDIQSTRAGALGWLSSIELALGLWSAGTVTRLTQVETLRQLYQADPDDALIREDLAVALRYLAELTVQFGALPEAQAHWQEARTLTRAALDNEPASVDLQRLMATIDLSEGEGLGLRGRFLDAEPRLLAARDRLTDMLIAQPDNTDLQWLRARARIGLVQAYAERRDADGFAIEERAARDGLMPLLKVEAQAADARRGLYELGLRRAAFDQASGAELAGDTALKLADEFRTEPGTTDLSGLRLEYLRYTLRGEQPAAAALADQLRAIGDQWSLLQSVPPR</sequence>
<evidence type="ECO:0000256" key="6">
    <source>
        <dbReference type="SAM" id="Phobius"/>
    </source>
</evidence>
<evidence type="ECO:0000259" key="7">
    <source>
        <dbReference type="PROSITE" id="PS50011"/>
    </source>
</evidence>
<feature type="transmembrane region" description="Helical" evidence="6">
    <location>
        <begin position="313"/>
        <end position="333"/>
    </location>
</feature>
<dbReference type="InterPro" id="IPR011990">
    <property type="entry name" value="TPR-like_helical_dom_sf"/>
</dbReference>
<dbReference type="SUPFAM" id="SSF56112">
    <property type="entry name" value="Protein kinase-like (PK-like)"/>
    <property type="match status" value="1"/>
</dbReference>
<evidence type="ECO:0000256" key="1">
    <source>
        <dbReference type="ARBA" id="ARBA00022679"/>
    </source>
</evidence>
<dbReference type="EMBL" id="CP027860">
    <property type="protein sequence ID" value="AVP99078.1"/>
    <property type="molecule type" value="Genomic_DNA"/>
</dbReference>
<feature type="domain" description="Protein kinase" evidence="7">
    <location>
        <begin position="11"/>
        <end position="298"/>
    </location>
</feature>
<evidence type="ECO:0000256" key="5">
    <source>
        <dbReference type="PROSITE-ProRule" id="PRU10141"/>
    </source>
</evidence>
<dbReference type="PROSITE" id="PS50011">
    <property type="entry name" value="PROTEIN_KINASE_DOM"/>
    <property type="match status" value="1"/>
</dbReference>
<dbReference type="InterPro" id="IPR008271">
    <property type="entry name" value="Ser/Thr_kinase_AS"/>
</dbReference>
<evidence type="ECO:0000256" key="3">
    <source>
        <dbReference type="ARBA" id="ARBA00022777"/>
    </source>
</evidence>
<dbReference type="InterPro" id="IPR011009">
    <property type="entry name" value="Kinase-like_dom_sf"/>
</dbReference>
<dbReference type="PROSITE" id="PS00108">
    <property type="entry name" value="PROTEIN_KINASE_ST"/>
    <property type="match status" value="1"/>
</dbReference>
<dbReference type="SMART" id="SM00220">
    <property type="entry name" value="S_TKc"/>
    <property type="match status" value="1"/>
</dbReference>
<dbReference type="AlphaFoldDB" id="A0A2P1PW44"/>
<dbReference type="PANTHER" id="PTHR43289">
    <property type="entry name" value="MITOGEN-ACTIVATED PROTEIN KINASE KINASE KINASE 20-RELATED"/>
    <property type="match status" value="1"/>
</dbReference>
<dbReference type="Gene3D" id="1.10.510.10">
    <property type="entry name" value="Transferase(Phosphotransferase) domain 1"/>
    <property type="match status" value="1"/>
</dbReference>
<dbReference type="SUPFAM" id="SSF48452">
    <property type="entry name" value="TPR-like"/>
    <property type="match status" value="1"/>
</dbReference>
<protein>
    <recommendedName>
        <fullName evidence="7">Protein kinase domain-containing protein</fullName>
    </recommendedName>
</protein>
<keyword evidence="9" id="KW-1185">Reference proteome</keyword>
<dbReference type="Pfam" id="PF13374">
    <property type="entry name" value="TPR_10"/>
    <property type="match status" value="1"/>
</dbReference>
<dbReference type="CDD" id="cd14014">
    <property type="entry name" value="STKc_PknB_like"/>
    <property type="match status" value="1"/>
</dbReference>
<evidence type="ECO:0000256" key="4">
    <source>
        <dbReference type="ARBA" id="ARBA00022840"/>
    </source>
</evidence>
<keyword evidence="6" id="KW-1133">Transmembrane helix</keyword>
<dbReference type="PROSITE" id="PS00107">
    <property type="entry name" value="PROTEIN_KINASE_ATP"/>
    <property type="match status" value="1"/>
</dbReference>
<accession>A0A2P1PW44</accession>
<feature type="binding site" evidence="5">
    <location>
        <position position="40"/>
    </location>
    <ligand>
        <name>ATP</name>
        <dbReference type="ChEBI" id="CHEBI:30616"/>
    </ligand>
</feature>
<dbReference type="GO" id="GO:0004674">
    <property type="term" value="F:protein serine/threonine kinase activity"/>
    <property type="evidence" value="ECO:0007669"/>
    <property type="project" value="TreeGrafter"/>
</dbReference>
<dbReference type="Gene3D" id="3.30.200.20">
    <property type="entry name" value="Phosphorylase Kinase, domain 1"/>
    <property type="match status" value="1"/>
</dbReference>
<evidence type="ECO:0000256" key="2">
    <source>
        <dbReference type="ARBA" id="ARBA00022741"/>
    </source>
</evidence>
<keyword evidence="4 5" id="KW-0067">ATP-binding</keyword>
<dbReference type="PANTHER" id="PTHR43289:SF6">
    <property type="entry name" value="SERINE_THREONINE-PROTEIN KINASE NEKL-3"/>
    <property type="match status" value="1"/>
</dbReference>
<proteinExistence type="predicted"/>
<evidence type="ECO:0000313" key="9">
    <source>
        <dbReference type="Proteomes" id="UP000241074"/>
    </source>
</evidence>
<dbReference type="KEGG" id="xba:C7S18_18740"/>
<dbReference type="RefSeq" id="WP_106892997.1">
    <property type="nucleotide sequence ID" value="NZ_CP027860.1"/>
</dbReference>
<reference evidence="8 9" key="2">
    <citation type="submission" date="2018-03" db="EMBL/GenBank/DDBJ databases">
        <authorList>
            <person name="Keele B.F."/>
        </authorList>
    </citation>
    <scope>NUCLEOTIDE SEQUENCE [LARGE SCALE GENOMIC DNA]</scope>
    <source>
        <strain evidence="8 9">D13</strain>
    </source>
</reference>